<evidence type="ECO:0000313" key="3">
    <source>
        <dbReference type="Proteomes" id="UP000306631"/>
    </source>
</evidence>
<evidence type="ECO:0000313" key="2">
    <source>
        <dbReference type="EMBL" id="TGY33961.1"/>
    </source>
</evidence>
<sequence length="72" mass="7620">MPPAPSRSPQADNRLGVLEQQDRFPLHGLKHRGVTAAVGNGGDKQDAAGHQSPATTGHYHPDLPAVKPPRGR</sequence>
<protein>
    <recommendedName>
        <fullName evidence="4">Integrase</fullName>
    </recommendedName>
</protein>
<dbReference type="Proteomes" id="UP000306631">
    <property type="component" value="Unassembled WGS sequence"/>
</dbReference>
<dbReference type="OrthoDB" id="6173494at2"/>
<gene>
    <name evidence="2" type="ORF">E5352_11340</name>
</gene>
<name>A0A4S2CZE0_STEMA</name>
<dbReference type="EMBL" id="SRYW01000008">
    <property type="protein sequence ID" value="TGY33961.1"/>
    <property type="molecule type" value="Genomic_DNA"/>
</dbReference>
<evidence type="ECO:0000256" key="1">
    <source>
        <dbReference type="SAM" id="MobiDB-lite"/>
    </source>
</evidence>
<proteinExistence type="predicted"/>
<dbReference type="AlphaFoldDB" id="A0A4S2CZE0"/>
<accession>A0A4S2CZE0</accession>
<comment type="caution">
    <text evidence="2">The sequence shown here is derived from an EMBL/GenBank/DDBJ whole genome shotgun (WGS) entry which is preliminary data.</text>
</comment>
<feature type="region of interest" description="Disordered" evidence="1">
    <location>
        <begin position="34"/>
        <end position="72"/>
    </location>
</feature>
<reference evidence="2 3" key="1">
    <citation type="submission" date="2019-04" db="EMBL/GenBank/DDBJ databases">
        <title>Microbes associate with the intestines of laboratory mice.</title>
        <authorList>
            <person name="Navarre W."/>
            <person name="Wong E."/>
            <person name="Huang K."/>
            <person name="Tropini C."/>
            <person name="Ng K."/>
            <person name="Yu B."/>
        </authorList>
    </citation>
    <scope>NUCLEOTIDE SEQUENCE [LARGE SCALE GENOMIC DNA]</scope>
    <source>
        <strain evidence="2 3">NM62_B4-13</strain>
    </source>
</reference>
<evidence type="ECO:0008006" key="4">
    <source>
        <dbReference type="Google" id="ProtNLM"/>
    </source>
</evidence>
<organism evidence="2 3">
    <name type="scientific">Stenotrophomonas maltophilia</name>
    <name type="common">Pseudomonas maltophilia</name>
    <name type="synonym">Xanthomonas maltophilia</name>
    <dbReference type="NCBI Taxonomy" id="40324"/>
    <lineage>
        <taxon>Bacteria</taxon>
        <taxon>Pseudomonadati</taxon>
        <taxon>Pseudomonadota</taxon>
        <taxon>Gammaproteobacteria</taxon>
        <taxon>Lysobacterales</taxon>
        <taxon>Lysobacteraceae</taxon>
        <taxon>Stenotrophomonas</taxon>
        <taxon>Stenotrophomonas maltophilia group</taxon>
    </lineage>
</organism>